<dbReference type="PANTHER" id="PTHR23542">
    <property type="match status" value="1"/>
</dbReference>
<reference evidence="2 3" key="1">
    <citation type="submission" date="2019-11" db="EMBL/GenBank/DDBJ databases">
        <title>Acidiferrimicrobium australis gen. nov., sp. nov., an acidophilic and obligately heterotrophic, member of the Actinobacteria that catalyses dissimilatory oxido- reduction of iron isolated from metal-rich acidic water in Chile.</title>
        <authorList>
            <person name="Gonzalez D."/>
            <person name="Huber K."/>
            <person name="Hedrich S."/>
            <person name="Rojas-Villalobos C."/>
            <person name="Quatrini R."/>
            <person name="Dinamarca M.A."/>
            <person name="Schwarz A."/>
            <person name="Canales C."/>
            <person name="Nancucheo I."/>
        </authorList>
    </citation>
    <scope>NUCLEOTIDE SEQUENCE [LARGE SCALE GENOMIC DNA]</scope>
    <source>
        <strain evidence="2 3">USS-CCA1</strain>
    </source>
</reference>
<feature type="transmembrane region" description="Helical" evidence="1">
    <location>
        <begin position="56"/>
        <end position="77"/>
    </location>
</feature>
<feature type="transmembrane region" description="Helical" evidence="1">
    <location>
        <begin position="228"/>
        <end position="246"/>
    </location>
</feature>
<dbReference type="Pfam" id="PF07690">
    <property type="entry name" value="MFS_1"/>
    <property type="match status" value="1"/>
</dbReference>
<evidence type="ECO:0000313" key="3">
    <source>
        <dbReference type="Proteomes" id="UP000437736"/>
    </source>
</evidence>
<feature type="transmembrane region" description="Helical" evidence="1">
    <location>
        <begin position="187"/>
        <end position="208"/>
    </location>
</feature>
<feature type="transmembrane region" description="Helical" evidence="1">
    <location>
        <begin position="29"/>
        <end position="44"/>
    </location>
</feature>
<feature type="transmembrane region" description="Helical" evidence="1">
    <location>
        <begin position="117"/>
        <end position="140"/>
    </location>
</feature>
<dbReference type="Proteomes" id="UP000437736">
    <property type="component" value="Unassembled WGS sequence"/>
</dbReference>
<feature type="transmembrane region" description="Helical" evidence="1">
    <location>
        <begin position="83"/>
        <end position="105"/>
    </location>
</feature>
<dbReference type="Gene3D" id="1.20.1250.20">
    <property type="entry name" value="MFS general substrate transporter like domains"/>
    <property type="match status" value="2"/>
</dbReference>
<keyword evidence="1" id="KW-1133">Transmembrane helix</keyword>
<name>A0ABW9QUS6_9ACTN</name>
<dbReference type="SUPFAM" id="SSF103473">
    <property type="entry name" value="MFS general substrate transporter"/>
    <property type="match status" value="1"/>
</dbReference>
<keyword evidence="3" id="KW-1185">Reference proteome</keyword>
<sequence>MRLPQPMSLLAFQLAGLQATGSIGKGALLVGITGFCGLLGPWTGRRRDRGSMRRRLQGSCLAGSAALAGMGACVHWHGPYGLLVVLAVLQGSAIAGMWAGFRALLVQVAPHDKLRQAHFVESFMVEVSFAAGPLLVMGVVRLEGVAGALICMAVGELAGGAILFGVPDLRGVGAAAGSRVRRFAPGVRRPVLAISALAFVLGLGFSMIEANVPARMAPYGLPPSAAGTYMAALAGGSCLGGLLVSFRPLSRRRSVLQAGVLFGLLGVLSLPSALAASASAYLAMLPINSLALVPLNGLGSAELERRLGQGSRGEAFGWFNAAMRLGGGTGATLNGLLLSILRPADVPLLASGVFLCMPVVLAGAALARRVP</sequence>
<keyword evidence="1" id="KW-0472">Membrane</keyword>
<dbReference type="EMBL" id="WJHE01000459">
    <property type="protein sequence ID" value="MST33027.1"/>
    <property type="molecule type" value="Genomic_DNA"/>
</dbReference>
<feature type="transmembrane region" description="Helical" evidence="1">
    <location>
        <begin position="146"/>
        <end position="166"/>
    </location>
</feature>
<gene>
    <name evidence="2" type="ORF">GHK86_09885</name>
</gene>
<proteinExistence type="predicted"/>
<accession>A0ABW9QUS6</accession>
<protein>
    <submittedName>
        <fullName evidence="2">MFS transporter</fullName>
    </submittedName>
</protein>
<evidence type="ECO:0000256" key="1">
    <source>
        <dbReference type="SAM" id="Phobius"/>
    </source>
</evidence>
<feature type="transmembrane region" description="Helical" evidence="1">
    <location>
        <begin position="346"/>
        <end position="367"/>
    </location>
</feature>
<organism evidence="2 3">
    <name type="scientific">Acidiferrimicrobium australe</name>
    <dbReference type="NCBI Taxonomy" id="2664430"/>
    <lineage>
        <taxon>Bacteria</taxon>
        <taxon>Bacillati</taxon>
        <taxon>Actinomycetota</taxon>
        <taxon>Acidimicrobiia</taxon>
        <taxon>Acidimicrobiales</taxon>
        <taxon>Acidimicrobiaceae</taxon>
        <taxon>Acidiferrimicrobium</taxon>
    </lineage>
</organism>
<dbReference type="InterPro" id="IPR036259">
    <property type="entry name" value="MFS_trans_sf"/>
</dbReference>
<feature type="transmembrane region" description="Helical" evidence="1">
    <location>
        <begin position="258"/>
        <end position="284"/>
    </location>
</feature>
<dbReference type="InterPro" id="IPR011701">
    <property type="entry name" value="MFS"/>
</dbReference>
<comment type="caution">
    <text evidence="2">The sequence shown here is derived from an EMBL/GenBank/DDBJ whole genome shotgun (WGS) entry which is preliminary data.</text>
</comment>
<keyword evidence="1" id="KW-0812">Transmembrane</keyword>
<dbReference type="PANTHER" id="PTHR23542:SF1">
    <property type="entry name" value="MAJOR FACILITATOR SUPERFAMILY (MFS) PROFILE DOMAIN-CONTAINING PROTEIN"/>
    <property type="match status" value="1"/>
</dbReference>
<evidence type="ECO:0000313" key="2">
    <source>
        <dbReference type="EMBL" id="MST33027.1"/>
    </source>
</evidence>